<keyword evidence="1" id="KW-0472">Membrane</keyword>
<keyword evidence="1" id="KW-0812">Transmembrane</keyword>
<accession>A0A538U357</accession>
<comment type="caution">
    <text evidence="3">The sequence shown here is derived from an EMBL/GenBank/DDBJ whole genome shotgun (WGS) entry which is preliminary data.</text>
</comment>
<dbReference type="AlphaFoldDB" id="A0A538U357"/>
<feature type="domain" description="MacB-like periplasmic core" evidence="2">
    <location>
        <begin position="18"/>
        <end position="239"/>
    </location>
</feature>
<dbReference type="InterPro" id="IPR051125">
    <property type="entry name" value="ABC-4/HrtB_transporter"/>
</dbReference>
<organism evidence="3 4">
    <name type="scientific">Eiseniibacteriota bacterium</name>
    <dbReference type="NCBI Taxonomy" id="2212470"/>
    <lineage>
        <taxon>Bacteria</taxon>
        <taxon>Candidatus Eiseniibacteriota</taxon>
    </lineage>
</organism>
<sequence>MNLLSLVLVNLGRNKRRTILTMLSVMMALFLFCALRGVLDTLQASIKVGSETRLVTRNKISLIFPLPLAYRDRIAGIPGVKDVSYGNWFGGRDPQDEKNFYAQFGVSENYMPTYASDIDIVAYEPPQAGAALPAGADPKLASYALDREGCVVGEQLFKKMKWKLGQKVVVAGTIFPGAWTFNIRAVYRAKNPAMGEQSLFFHWKYLSEKGMGGQGQVGWYVLQLADPRRAGEVTQAVDAIYTNSAAATHTETERAFQAGFVSMYGNVPFLIGVIGLAVVFAILMVA</sequence>
<keyword evidence="1" id="KW-1133">Transmembrane helix</keyword>
<dbReference type="EMBL" id="VBPA01000215">
    <property type="protein sequence ID" value="TMQ70336.1"/>
    <property type="molecule type" value="Genomic_DNA"/>
</dbReference>
<evidence type="ECO:0000313" key="4">
    <source>
        <dbReference type="Proteomes" id="UP000319836"/>
    </source>
</evidence>
<name>A0A538U357_UNCEI</name>
<feature type="transmembrane region" description="Helical" evidence="1">
    <location>
        <begin position="20"/>
        <end position="39"/>
    </location>
</feature>
<proteinExistence type="predicted"/>
<reference evidence="3 4" key="1">
    <citation type="journal article" date="2019" name="Nat. Microbiol.">
        <title>Mediterranean grassland soil C-N compound turnover is dependent on rainfall and depth, and is mediated by genomically divergent microorganisms.</title>
        <authorList>
            <person name="Diamond S."/>
            <person name="Andeer P.F."/>
            <person name="Li Z."/>
            <person name="Crits-Christoph A."/>
            <person name="Burstein D."/>
            <person name="Anantharaman K."/>
            <person name="Lane K.R."/>
            <person name="Thomas B.C."/>
            <person name="Pan C."/>
            <person name="Northen T.R."/>
            <person name="Banfield J.F."/>
        </authorList>
    </citation>
    <scope>NUCLEOTIDE SEQUENCE [LARGE SCALE GENOMIC DNA]</scope>
    <source>
        <strain evidence="3">WS_10</strain>
    </source>
</reference>
<gene>
    <name evidence="3" type="ORF">E6K80_08830</name>
</gene>
<dbReference type="PANTHER" id="PTHR43738:SF3">
    <property type="entry name" value="ABC TRANSPORTER PERMEASE"/>
    <property type="match status" value="1"/>
</dbReference>
<protein>
    <submittedName>
        <fullName evidence="3">ABC transporter permease</fullName>
    </submittedName>
</protein>
<evidence type="ECO:0000313" key="3">
    <source>
        <dbReference type="EMBL" id="TMQ70336.1"/>
    </source>
</evidence>
<dbReference type="Pfam" id="PF12704">
    <property type="entry name" value="MacB_PCD"/>
    <property type="match status" value="1"/>
</dbReference>
<evidence type="ECO:0000259" key="2">
    <source>
        <dbReference type="Pfam" id="PF12704"/>
    </source>
</evidence>
<feature type="non-terminal residue" evidence="3">
    <location>
        <position position="286"/>
    </location>
</feature>
<evidence type="ECO:0000256" key="1">
    <source>
        <dbReference type="SAM" id="Phobius"/>
    </source>
</evidence>
<dbReference type="PANTHER" id="PTHR43738">
    <property type="entry name" value="ABC TRANSPORTER, MEMBRANE PROTEIN"/>
    <property type="match status" value="1"/>
</dbReference>
<dbReference type="InterPro" id="IPR025857">
    <property type="entry name" value="MacB_PCD"/>
</dbReference>
<feature type="transmembrane region" description="Helical" evidence="1">
    <location>
        <begin position="267"/>
        <end position="285"/>
    </location>
</feature>
<dbReference type="Proteomes" id="UP000319836">
    <property type="component" value="Unassembled WGS sequence"/>
</dbReference>